<dbReference type="Pfam" id="PF00252">
    <property type="entry name" value="Ribosomal_L16"/>
    <property type="match status" value="1"/>
</dbReference>
<keyword evidence="2 4" id="KW-0689">Ribosomal protein</keyword>
<dbReference type="InterPro" id="IPR047873">
    <property type="entry name" value="Ribosomal_uL16"/>
</dbReference>
<dbReference type="InterPro" id="IPR020798">
    <property type="entry name" value="Ribosomal_uL16_CS"/>
</dbReference>
<dbReference type="GeneID" id="54615778"/>
<comment type="similarity">
    <text evidence="1 4">Belongs to the universal ribosomal protein uL16 family.</text>
</comment>
<dbReference type="InterPro" id="IPR016180">
    <property type="entry name" value="Ribosomal_uL16_dom"/>
</dbReference>
<reference evidence="5" key="1">
    <citation type="submission" date="2020-03" db="EMBL/GenBank/DDBJ databases">
        <title>Complete organellar genome analysis of the invasive marine red alga Caulacanthus okamurae (Caulacanthaceae, Rhodophyta) from Moss Landing, California, USA.</title>
        <authorList>
            <person name="Hughey J.R."/>
        </authorList>
    </citation>
    <scope>NUCLEOTIDE SEQUENCE</scope>
</reference>
<dbReference type="RefSeq" id="YP_009774152.1">
    <property type="nucleotide sequence ID" value="NC_047435.1"/>
</dbReference>
<dbReference type="PRINTS" id="PR00060">
    <property type="entry name" value="RIBOSOMALL16"/>
</dbReference>
<keyword evidence="3 4" id="KW-0687">Ribonucleoprotein</keyword>
<evidence type="ECO:0000256" key="3">
    <source>
        <dbReference type="ARBA" id="ARBA00023274"/>
    </source>
</evidence>
<organism evidence="5">
    <name type="scientific">Caulacanthus okamurae</name>
    <dbReference type="NCBI Taxonomy" id="152008"/>
    <lineage>
        <taxon>Eukaryota</taxon>
        <taxon>Rhodophyta</taxon>
        <taxon>Florideophyceae</taxon>
        <taxon>Rhodymeniophycidae</taxon>
        <taxon>Gigartinales</taxon>
        <taxon>Caulacanthaceae</taxon>
        <taxon>Caulacanthus</taxon>
    </lineage>
</organism>
<dbReference type="Gene3D" id="3.90.1170.10">
    <property type="entry name" value="Ribosomal protein L10e/L16"/>
    <property type="match status" value="1"/>
</dbReference>
<proteinExistence type="inferred from homology"/>
<dbReference type="PANTHER" id="PTHR12220">
    <property type="entry name" value="50S/60S RIBOSOMAL PROTEIN L16"/>
    <property type="match status" value="1"/>
</dbReference>
<name>A0A6H1UAS0_9FLOR</name>
<evidence type="ECO:0000256" key="4">
    <source>
        <dbReference type="RuleBase" id="RU004413"/>
    </source>
</evidence>
<sequence length="138" mass="16052">MMFLHKRTHNKYRLKFKHSNHILRFGKYGLKSDTFSLLKEAQMNFLKRSFLQSSVKVKDKKKSVKIWSRLCFNLALTKLSSESRMGKGKGLFHEKALFLKPGDILFEFDGVSIQQASSLCLSINKKLKLKLILVKNIM</sequence>
<dbReference type="GO" id="GO:0005762">
    <property type="term" value="C:mitochondrial large ribosomal subunit"/>
    <property type="evidence" value="ECO:0007669"/>
    <property type="project" value="TreeGrafter"/>
</dbReference>
<accession>A0A6H1UAS0</accession>
<dbReference type="PANTHER" id="PTHR12220:SF13">
    <property type="entry name" value="LARGE RIBOSOMAL SUBUNIT PROTEIN UL16M"/>
    <property type="match status" value="1"/>
</dbReference>
<dbReference type="GO" id="GO:0032543">
    <property type="term" value="P:mitochondrial translation"/>
    <property type="evidence" value="ECO:0007669"/>
    <property type="project" value="TreeGrafter"/>
</dbReference>
<dbReference type="GO" id="GO:0003735">
    <property type="term" value="F:structural constituent of ribosome"/>
    <property type="evidence" value="ECO:0007669"/>
    <property type="project" value="InterPro"/>
</dbReference>
<geneLocation type="mitochondrion" evidence="5"/>
<gene>
    <name evidence="5" type="primary">rpl16</name>
</gene>
<dbReference type="AlphaFoldDB" id="A0A6H1UAS0"/>
<dbReference type="GO" id="GO:0019843">
    <property type="term" value="F:rRNA binding"/>
    <property type="evidence" value="ECO:0007669"/>
    <property type="project" value="InterPro"/>
</dbReference>
<dbReference type="InterPro" id="IPR036920">
    <property type="entry name" value="Ribosomal_uL16_sf"/>
</dbReference>
<dbReference type="PROSITE" id="PS00701">
    <property type="entry name" value="RIBOSOMAL_L16_2"/>
    <property type="match status" value="1"/>
</dbReference>
<evidence type="ECO:0000313" key="5">
    <source>
        <dbReference type="EMBL" id="QIZ74769.1"/>
    </source>
</evidence>
<dbReference type="CDD" id="cd01433">
    <property type="entry name" value="Ribosomal_L16_L10e"/>
    <property type="match status" value="1"/>
</dbReference>
<keyword evidence="5" id="KW-0496">Mitochondrion</keyword>
<evidence type="ECO:0000256" key="2">
    <source>
        <dbReference type="ARBA" id="ARBA00022980"/>
    </source>
</evidence>
<dbReference type="InterPro" id="IPR000114">
    <property type="entry name" value="Ribosomal_uL16_bact-type"/>
</dbReference>
<evidence type="ECO:0000256" key="1">
    <source>
        <dbReference type="ARBA" id="ARBA00008931"/>
    </source>
</evidence>
<protein>
    <submittedName>
        <fullName evidence="5">Ribosomal protein L16</fullName>
    </submittedName>
</protein>
<dbReference type="EMBL" id="MT193839">
    <property type="protein sequence ID" value="QIZ74769.1"/>
    <property type="molecule type" value="Genomic_DNA"/>
</dbReference>
<dbReference type="SUPFAM" id="SSF54686">
    <property type="entry name" value="Ribosomal protein L16p/L10e"/>
    <property type="match status" value="1"/>
</dbReference>